<geneLocation type="plasmid" evidence="3">
    <name>phsl2</name>
</geneLocation>
<evidence type="ECO:0000313" key="2">
    <source>
        <dbReference type="EMBL" id="API61419.1"/>
    </source>
</evidence>
<gene>
    <name evidence="2" type="ORF">BSL82_18450</name>
</gene>
<proteinExistence type="predicted"/>
<dbReference type="KEGG" id="sphj:BSL82_18450"/>
<keyword evidence="2" id="KW-0614">Plasmid</keyword>
<name>A0A1L4A0S0_9SPHN</name>
<keyword evidence="1" id="KW-0175">Coiled coil</keyword>
<feature type="coiled-coil region" evidence="1">
    <location>
        <begin position="53"/>
        <end position="80"/>
    </location>
</feature>
<protein>
    <submittedName>
        <fullName evidence="2">Transposase</fullName>
    </submittedName>
</protein>
<dbReference type="GO" id="GO:0003677">
    <property type="term" value="F:DNA binding"/>
    <property type="evidence" value="ECO:0007669"/>
    <property type="project" value="InterPro"/>
</dbReference>
<dbReference type="EMBL" id="CP018223">
    <property type="protein sequence ID" value="API61419.1"/>
    <property type="molecule type" value="Genomic_DNA"/>
</dbReference>
<reference evidence="2 3" key="1">
    <citation type="submission" date="2016-11" db="EMBL/GenBank/DDBJ databases">
        <title>Complete Genome Sequence of alachlor-degrading Sphingomonas sp. strain JJ-A5.</title>
        <authorList>
            <person name="Lee H."/>
            <person name="Ka J.-O."/>
        </authorList>
    </citation>
    <scope>NUCLEOTIDE SEQUENCE [LARGE SCALE GENOMIC DNA]</scope>
    <source>
        <strain evidence="2 3">JJ-A5</strain>
        <plasmid evidence="3">phsl2</plasmid>
    </source>
</reference>
<sequence>MGRQRFTPEQIIAKLREVDVIVGRGGTAVEACRQIGIAEQTLYRWRKEYGGLKVDQVRRMKDLERENAQLKKLVADLALDKAILQEASKLTF</sequence>
<keyword evidence="3" id="KW-1185">Reference proteome</keyword>
<dbReference type="GO" id="GO:0004803">
    <property type="term" value="F:transposase activity"/>
    <property type="evidence" value="ECO:0007669"/>
    <property type="project" value="InterPro"/>
</dbReference>
<dbReference type="Pfam" id="PF01527">
    <property type="entry name" value="HTH_Tnp_1"/>
    <property type="match status" value="1"/>
</dbReference>
<dbReference type="SUPFAM" id="SSF46689">
    <property type="entry name" value="Homeodomain-like"/>
    <property type="match status" value="1"/>
</dbReference>
<dbReference type="InterPro" id="IPR002514">
    <property type="entry name" value="Transposase_8"/>
</dbReference>
<dbReference type="PANTHER" id="PTHR33609">
    <property type="entry name" value="LOW CALCIUM RESPONSE LOCUS PROTEIN S"/>
    <property type="match status" value="1"/>
</dbReference>
<accession>A0A1L4A0S0</accession>
<dbReference type="Proteomes" id="UP000182063">
    <property type="component" value="Plasmid pHSL2"/>
</dbReference>
<dbReference type="AlphaFoldDB" id="A0A1L4A0S0"/>
<evidence type="ECO:0000313" key="3">
    <source>
        <dbReference type="Proteomes" id="UP000182063"/>
    </source>
</evidence>
<organism evidence="2 3">
    <name type="scientific">Tardibacter chloracetimidivorans</name>
    <dbReference type="NCBI Taxonomy" id="1921510"/>
    <lineage>
        <taxon>Bacteria</taxon>
        <taxon>Pseudomonadati</taxon>
        <taxon>Pseudomonadota</taxon>
        <taxon>Alphaproteobacteria</taxon>
        <taxon>Sphingomonadales</taxon>
        <taxon>Sphingomonadaceae</taxon>
        <taxon>Tardibacter</taxon>
    </lineage>
</organism>
<evidence type="ECO:0000256" key="1">
    <source>
        <dbReference type="SAM" id="Coils"/>
    </source>
</evidence>
<dbReference type="PANTHER" id="PTHR33609:SF1">
    <property type="entry name" value="TRANSPOSASE"/>
    <property type="match status" value="1"/>
</dbReference>
<dbReference type="GO" id="GO:0006313">
    <property type="term" value="P:DNA transposition"/>
    <property type="evidence" value="ECO:0007669"/>
    <property type="project" value="InterPro"/>
</dbReference>
<dbReference type="InterPro" id="IPR009057">
    <property type="entry name" value="Homeodomain-like_sf"/>
</dbReference>
<dbReference type="InterPro" id="IPR052546">
    <property type="entry name" value="Transposase_8_domain"/>
</dbReference>